<reference evidence="2 3" key="1">
    <citation type="submission" date="2018-11" db="EMBL/GenBank/DDBJ databases">
        <title>Proposal to divide the Flavobacteriaceae and reorganize its genera based on Amino Acid Identity values calculated from whole genome sequences.</title>
        <authorList>
            <person name="Nicholson A.C."/>
            <person name="Gulvik C.A."/>
            <person name="Whitney A.M."/>
            <person name="Humrighouse B.W."/>
            <person name="Bell M."/>
            <person name="Holmes B."/>
            <person name="Steigerwalt A."/>
            <person name="Villarma A."/>
            <person name="Sheth M."/>
            <person name="Batra D."/>
            <person name="Pryor J."/>
            <person name="Bernardet J.-F."/>
            <person name="Hugo C."/>
            <person name="Kampfer P."/>
            <person name="Newman J."/>
            <person name="Mcquiston J.R."/>
        </authorList>
    </citation>
    <scope>NUCLEOTIDE SEQUENCE [LARGE SCALE GENOMIC DNA]</scope>
    <source>
        <strain evidence="2 3">G0211</strain>
    </source>
</reference>
<evidence type="ECO:0000313" key="2">
    <source>
        <dbReference type="EMBL" id="AZA62531.1"/>
    </source>
</evidence>
<name>A0A3G6N3E7_9FLAO</name>
<dbReference type="AlphaFoldDB" id="A0A3G6N3E7"/>
<protein>
    <submittedName>
        <fullName evidence="2">Uncharacterized protein</fullName>
    </submittedName>
</protein>
<accession>A0A3G6N3E7</accession>
<gene>
    <name evidence="2" type="ORF">EG340_16505</name>
</gene>
<dbReference type="EMBL" id="CP033928">
    <property type="protein sequence ID" value="AZA62531.1"/>
    <property type="molecule type" value="Genomic_DNA"/>
</dbReference>
<keyword evidence="1" id="KW-0732">Signal</keyword>
<dbReference type="RefSeq" id="WP_123886967.1">
    <property type="nucleotide sequence ID" value="NZ_CP033928.1"/>
</dbReference>
<feature type="chain" id="PRO_5018126837" evidence="1">
    <location>
        <begin position="22"/>
        <end position="91"/>
    </location>
</feature>
<dbReference type="PROSITE" id="PS51257">
    <property type="entry name" value="PROKAR_LIPOPROTEIN"/>
    <property type="match status" value="1"/>
</dbReference>
<organism evidence="2 3">
    <name type="scientific">Chryseobacterium indoltheticum</name>
    <dbReference type="NCBI Taxonomy" id="254"/>
    <lineage>
        <taxon>Bacteria</taxon>
        <taxon>Pseudomonadati</taxon>
        <taxon>Bacteroidota</taxon>
        <taxon>Flavobacteriia</taxon>
        <taxon>Flavobacteriales</taxon>
        <taxon>Weeksellaceae</taxon>
        <taxon>Chryseobacterium group</taxon>
        <taxon>Chryseobacterium</taxon>
    </lineage>
</organism>
<evidence type="ECO:0000256" key="1">
    <source>
        <dbReference type="SAM" id="SignalP"/>
    </source>
</evidence>
<evidence type="ECO:0000313" key="3">
    <source>
        <dbReference type="Proteomes" id="UP000269076"/>
    </source>
</evidence>
<sequence length="91" mass="10554">MKKNLSLRLCLILIVAITAYSCRTDQFPEAQSFINDSSKFQLTSKRISLDESKHKAKLLPELEKAEDSFIKPMHRVKWSITETKDIELTKQ</sequence>
<dbReference type="Proteomes" id="UP000269076">
    <property type="component" value="Chromosome"/>
</dbReference>
<feature type="signal peptide" evidence="1">
    <location>
        <begin position="1"/>
        <end position="21"/>
    </location>
</feature>
<proteinExistence type="predicted"/>